<protein>
    <submittedName>
        <fullName evidence="2">Uncharacterized protein</fullName>
    </submittedName>
</protein>
<dbReference type="EMBL" id="JBAMZM010000020">
    <property type="protein sequence ID" value="KAL0507517.1"/>
    <property type="molecule type" value="Genomic_DNA"/>
</dbReference>
<evidence type="ECO:0000313" key="2">
    <source>
        <dbReference type="EMBL" id="KAL0527151.1"/>
    </source>
</evidence>
<gene>
    <name evidence="1" type="ORF">Q4I29_002907</name>
    <name evidence="2" type="ORF">Q4I32_003013</name>
</gene>
<comment type="caution">
    <text evidence="2">The sequence shown here is derived from an EMBL/GenBank/DDBJ whole genome shotgun (WGS) entry which is preliminary data.</text>
</comment>
<organism evidence="2 4">
    <name type="scientific">Leishmania shawi</name>
    <dbReference type="NCBI Taxonomy" id="5680"/>
    <lineage>
        <taxon>Eukaryota</taxon>
        <taxon>Discoba</taxon>
        <taxon>Euglenozoa</taxon>
        <taxon>Kinetoplastea</taxon>
        <taxon>Metakinetoplastina</taxon>
        <taxon>Trypanosomatida</taxon>
        <taxon>Trypanosomatidae</taxon>
        <taxon>Leishmaniinae</taxon>
        <taxon>Leishmania</taxon>
        <taxon>Leishmania guyanensis species complex</taxon>
    </lineage>
</organism>
<accession>A0AAW3C069</accession>
<reference evidence="2 3" key="1">
    <citation type="submission" date="2024-02" db="EMBL/GenBank/DDBJ databases">
        <title>FIRST GENOME SEQUENCES OF Leishmania (Viannia) shawi, Leishmania (Viannia) lindenbergi AND Leishmania (Viannia) utingensis.</title>
        <authorList>
            <person name="Resadore F."/>
            <person name="Custodio M.G.F."/>
            <person name="Boite M.C."/>
            <person name="Cupolillo E."/>
            <person name="Ferreira G.E.M."/>
        </authorList>
    </citation>
    <scope>NUCLEOTIDE SEQUENCE</scope>
    <source>
        <strain evidence="1 3">MCEB/BR/1984/M8408</strain>
        <strain evidence="2">MHOM/BR/2013/18 LTA MLF</strain>
    </source>
</reference>
<keyword evidence="3" id="KW-1185">Reference proteome</keyword>
<dbReference type="EMBL" id="JBAMZJ010000020">
    <property type="protein sequence ID" value="KAL0527151.1"/>
    <property type="molecule type" value="Genomic_DNA"/>
</dbReference>
<evidence type="ECO:0000313" key="1">
    <source>
        <dbReference type="EMBL" id="KAL0507517.1"/>
    </source>
</evidence>
<dbReference type="Proteomes" id="UP001443563">
    <property type="component" value="Unassembled WGS sequence"/>
</dbReference>
<dbReference type="AlphaFoldDB" id="A0AAW3C069"/>
<evidence type="ECO:0000313" key="4">
    <source>
        <dbReference type="Proteomes" id="UP001500493"/>
    </source>
</evidence>
<proteinExistence type="predicted"/>
<name>A0AAW3C069_9TRYP</name>
<evidence type="ECO:0000313" key="3">
    <source>
        <dbReference type="Proteomes" id="UP001443563"/>
    </source>
</evidence>
<dbReference type="Proteomes" id="UP001500493">
    <property type="component" value="Unassembled WGS sequence"/>
</dbReference>
<sequence length="160" mass="17527">MHQCLHRMAAQSLWRSGRKSSDNGGGQSCRAQGLHLATARLGWIGKEKTQVNQACIRLVPLLPRSTHVPRQDVPAHTGESTQACTRVNARRRPPSFGGVSSAPACLFCLALHLSSAILSSRLAWCVVVYRRRGCLTLADTPHTHTRGGFVYFSTPRTRKG</sequence>